<dbReference type="EMBL" id="JAUKVY010000009">
    <property type="protein sequence ID" value="MDO1533502.1"/>
    <property type="molecule type" value="Genomic_DNA"/>
</dbReference>
<keyword evidence="7" id="KW-1185">Reference proteome</keyword>
<dbReference type="InterPro" id="IPR050950">
    <property type="entry name" value="HTH-type_LysR_regulators"/>
</dbReference>
<protein>
    <submittedName>
        <fullName evidence="6">LysR family transcriptional regulator</fullName>
    </submittedName>
</protein>
<keyword evidence="4" id="KW-0804">Transcription</keyword>
<organism evidence="6 7">
    <name type="scientific">Variovorax ginsengisoli</name>
    <dbReference type="NCBI Taxonomy" id="363844"/>
    <lineage>
        <taxon>Bacteria</taxon>
        <taxon>Pseudomonadati</taxon>
        <taxon>Pseudomonadota</taxon>
        <taxon>Betaproteobacteria</taxon>
        <taxon>Burkholderiales</taxon>
        <taxon>Comamonadaceae</taxon>
        <taxon>Variovorax</taxon>
    </lineage>
</organism>
<evidence type="ECO:0000256" key="3">
    <source>
        <dbReference type="ARBA" id="ARBA00023125"/>
    </source>
</evidence>
<dbReference type="Pfam" id="PF03466">
    <property type="entry name" value="LysR_substrate"/>
    <property type="match status" value="1"/>
</dbReference>
<dbReference type="Gene3D" id="3.40.190.290">
    <property type="match status" value="1"/>
</dbReference>
<evidence type="ECO:0000256" key="1">
    <source>
        <dbReference type="ARBA" id="ARBA00009437"/>
    </source>
</evidence>
<proteinExistence type="inferred from homology"/>
<dbReference type="RefSeq" id="WP_301810180.1">
    <property type="nucleotide sequence ID" value="NZ_JAUJZH010000009.1"/>
</dbReference>
<comment type="caution">
    <text evidence="6">The sequence shown here is derived from an EMBL/GenBank/DDBJ whole genome shotgun (WGS) entry which is preliminary data.</text>
</comment>
<accession>A0ABT8S3K0</accession>
<name>A0ABT8S3K0_9BURK</name>
<sequence>MGSIDRQQSTPQLLNRLRMRQIALILAIDEKRTLRAAALQLGMTQPAATKMLHELEDALGQPLFERVGRGLQLNDAGARATGYFRGIRGSMEALNRELGELRLGSAGKFSVGSIMAASPGRLSEALLGLKALFPLLAIEIAVDTSDRLLAQLREGVLEVVIGRRVGPPQFEYSFTPIEDEGLAVVVGNDHPLARRRRVEFEALLAYSWVLQPTGSPMRDVIEHEFRDHDAALPPGLVETGSILTAINLIRRSTLVAVIPEAVAQRDAAHGVLRILPYRIRQKLPAYGSLVRKDWPLSRPAEQFLELLHRSPGTRAPADSRA</sequence>
<dbReference type="PROSITE" id="PS50931">
    <property type="entry name" value="HTH_LYSR"/>
    <property type="match status" value="1"/>
</dbReference>
<evidence type="ECO:0000313" key="7">
    <source>
        <dbReference type="Proteomes" id="UP001169027"/>
    </source>
</evidence>
<gene>
    <name evidence="6" type="ORF">Q2T77_14495</name>
</gene>
<dbReference type="InterPro" id="IPR000847">
    <property type="entry name" value="LysR_HTH_N"/>
</dbReference>
<dbReference type="PANTHER" id="PTHR30419:SF8">
    <property type="entry name" value="NITROGEN ASSIMILATION TRANSCRIPTIONAL ACTIVATOR-RELATED"/>
    <property type="match status" value="1"/>
</dbReference>
<evidence type="ECO:0000256" key="2">
    <source>
        <dbReference type="ARBA" id="ARBA00023015"/>
    </source>
</evidence>
<keyword evidence="3" id="KW-0238">DNA-binding</keyword>
<dbReference type="SUPFAM" id="SSF53850">
    <property type="entry name" value="Periplasmic binding protein-like II"/>
    <property type="match status" value="1"/>
</dbReference>
<evidence type="ECO:0000259" key="5">
    <source>
        <dbReference type="PROSITE" id="PS50931"/>
    </source>
</evidence>
<reference evidence="6" key="1">
    <citation type="submission" date="2023-06" db="EMBL/GenBank/DDBJ databases">
        <authorList>
            <person name="Jiang Y."/>
            <person name="Liu Q."/>
        </authorList>
    </citation>
    <scope>NUCLEOTIDE SEQUENCE</scope>
    <source>
        <strain evidence="6">CGMCC 1.12090</strain>
    </source>
</reference>
<dbReference type="SUPFAM" id="SSF46785">
    <property type="entry name" value="Winged helix' DNA-binding domain"/>
    <property type="match status" value="1"/>
</dbReference>
<dbReference type="PANTHER" id="PTHR30419">
    <property type="entry name" value="HTH-TYPE TRANSCRIPTIONAL REGULATOR YBHD"/>
    <property type="match status" value="1"/>
</dbReference>
<evidence type="ECO:0000256" key="4">
    <source>
        <dbReference type="ARBA" id="ARBA00023163"/>
    </source>
</evidence>
<comment type="similarity">
    <text evidence="1">Belongs to the LysR transcriptional regulatory family.</text>
</comment>
<dbReference type="InterPro" id="IPR005119">
    <property type="entry name" value="LysR_subst-bd"/>
</dbReference>
<dbReference type="InterPro" id="IPR036390">
    <property type="entry name" value="WH_DNA-bd_sf"/>
</dbReference>
<dbReference type="Gene3D" id="1.10.10.10">
    <property type="entry name" value="Winged helix-like DNA-binding domain superfamily/Winged helix DNA-binding domain"/>
    <property type="match status" value="1"/>
</dbReference>
<evidence type="ECO:0000313" key="6">
    <source>
        <dbReference type="EMBL" id="MDO1533502.1"/>
    </source>
</evidence>
<feature type="domain" description="HTH lysR-type" evidence="5">
    <location>
        <begin position="17"/>
        <end position="74"/>
    </location>
</feature>
<keyword evidence="2" id="KW-0805">Transcription regulation</keyword>
<dbReference type="PRINTS" id="PR00039">
    <property type="entry name" value="HTHLYSR"/>
</dbReference>
<dbReference type="Proteomes" id="UP001169027">
    <property type="component" value="Unassembled WGS sequence"/>
</dbReference>
<dbReference type="InterPro" id="IPR036388">
    <property type="entry name" value="WH-like_DNA-bd_sf"/>
</dbReference>
<dbReference type="Pfam" id="PF00126">
    <property type="entry name" value="HTH_1"/>
    <property type="match status" value="1"/>
</dbReference>